<comment type="similarity">
    <text evidence="1 6 7">Belongs to the peptidase S8 family.</text>
</comment>
<dbReference type="SUPFAM" id="SSF49299">
    <property type="entry name" value="PKD domain"/>
    <property type="match status" value="1"/>
</dbReference>
<keyword evidence="3 6" id="KW-0378">Hydrolase</keyword>
<dbReference type="PROSITE" id="PS00138">
    <property type="entry name" value="SUBTILASE_SER"/>
    <property type="match status" value="1"/>
</dbReference>
<dbReference type="Proteomes" id="UP000175691">
    <property type="component" value="Unassembled WGS sequence"/>
</dbReference>
<comment type="caution">
    <text evidence="11">The sequence shown here is derived from an EMBL/GenBank/DDBJ whole genome shotgun (WGS) entry which is preliminary data.</text>
</comment>
<dbReference type="InterPro" id="IPR008979">
    <property type="entry name" value="Galactose-bd-like_sf"/>
</dbReference>
<feature type="active site" description="Charge relay system" evidence="5 6">
    <location>
        <position position="158"/>
    </location>
</feature>
<dbReference type="SMART" id="SM00089">
    <property type="entry name" value="PKD"/>
    <property type="match status" value="1"/>
</dbReference>
<evidence type="ECO:0000256" key="7">
    <source>
        <dbReference type="RuleBase" id="RU003355"/>
    </source>
</evidence>
<sequence>MKKKLSALTLAMLPALGMAAPTETVSYEDDSIIVVYKASATEADRNSAMALINPGKGKIQAGAAQIKSLMKGRAASLNIGNMGVKKAIETLKKHPAVLVAEPNYRVKADFTPNDEFFSELWGLSNSGSDGGVAGADISAEEAWDITTGSSDVVIGVIDTGVDYMHEDLAANAWTNPGEIPGNGIDDDMNGYVDDVYGIDAVNDDSDPMDDHYHGTHVAGTIGAVGDNGIGVVGVNHDVSIAACKFLDAEGYGSTDDAIECIDYFTALKEAGVNIKATNNSWGGGAYSEALEMSIEAGVAADILFVAAAGNSGANNDVSPHYPSSYASDGVFAIAATTRTDGDSFYSYGPTTVDLAAPGVAIYSTIPPAAGYGEYEFLSGTSMATPHVSGALALVLAANPALSVLEVKEILMESGDDNEAMAEKILSGKRLNVAQALADADPTPRFGFEPVVSDIELTAGEMAEFTFMVTAISDWEGTVDLSVADSLGTAYLSTTTAMPGDMVTLYVPTTEETPWGTYAFSVTGTSGELTDSESFSLSVLPVGLYEETFSNTTPVDIPDSDPAGITSVITVDDAAVVFGAEVFVDITHTWIGDLIVTLTSPAGTEYVLHNREGGSADDIYETYEVEGFNGEMAMGDWTLFVSDNVGYDTGTLNQWAVTLTMLGEGDTETPPSAGFEYAVSDLTVSFTDTSTDPDDDITTWEWSFGDGSTSSETSPVYTYAEPGSYEVTLMVTDSEGQSDSMMQVVTVEAAPGESDIETMLRRTVIRGNRYVVAFGYKGAVDSEVSIYKDGVMIGTKPAYRGRGSYEDRGRVDGAEGATYKVCDSSGCSAEFYVPYE</sequence>
<dbReference type="Pfam" id="PF18911">
    <property type="entry name" value="PKD_4"/>
    <property type="match status" value="1"/>
</dbReference>
<protein>
    <submittedName>
        <fullName evidence="11">Peptidase S8</fullName>
    </submittedName>
</protein>
<dbReference type="CDD" id="cd00146">
    <property type="entry name" value="PKD"/>
    <property type="match status" value="1"/>
</dbReference>
<dbReference type="InterPro" id="IPR035986">
    <property type="entry name" value="PKD_dom_sf"/>
</dbReference>
<evidence type="ECO:0000259" key="10">
    <source>
        <dbReference type="PROSITE" id="PS51829"/>
    </source>
</evidence>
<dbReference type="OrthoDB" id="9790784at2"/>
<feature type="domain" description="P/Homo B" evidence="10">
    <location>
        <begin position="538"/>
        <end position="666"/>
    </location>
</feature>
<dbReference type="SUPFAM" id="SSF49785">
    <property type="entry name" value="Galactose-binding domain-like"/>
    <property type="match status" value="1"/>
</dbReference>
<dbReference type="InterPro" id="IPR054399">
    <property type="entry name" value="Fervidolysin-like_N_prodom"/>
</dbReference>
<dbReference type="InterPro" id="IPR022409">
    <property type="entry name" value="PKD/Chitinase_dom"/>
</dbReference>
<dbReference type="GO" id="GO:0006508">
    <property type="term" value="P:proteolysis"/>
    <property type="evidence" value="ECO:0007669"/>
    <property type="project" value="UniProtKB-KW"/>
</dbReference>
<reference evidence="11 12" key="1">
    <citation type="submission" date="2016-08" db="EMBL/GenBank/DDBJ databases">
        <authorList>
            <person name="Seilhamer J.J."/>
        </authorList>
    </citation>
    <scope>NUCLEOTIDE SEQUENCE [LARGE SCALE GENOMIC DNA]</scope>
    <source>
        <strain evidence="11 12">KCTC 42603</strain>
    </source>
</reference>
<dbReference type="SUPFAM" id="SSF52743">
    <property type="entry name" value="Subtilisin-like"/>
    <property type="match status" value="1"/>
</dbReference>
<evidence type="ECO:0000313" key="12">
    <source>
        <dbReference type="Proteomes" id="UP000175691"/>
    </source>
</evidence>
<feature type="active site" description="Charge relay system" evidence="5 6">
    <location>
        <position position="213"/>
    </location>
</feature>
<gene>
    <name evidence="11" type="ORF">BFC18_13730</name>
</gene>
<dbReference type="RefSeq" id="WP_070125881.1">
    <property type="nucleotide sequence ID" value="NZ_MDHN01000029.1"/>
</dbReference>
<dbReference type="InterPro" id="IPR051048">
    <property type="entry name" value="Peptidase_S8/S53_subtilisin"/>
</dbReference>
<dbReference type="InterPro" id="IPR015500">
    <property type="entry name" value="Peptidase_S8_subtilisin-rel"/>
</dbReference>
<dbReference type="Gene3D" id="2.60.40.10">
    <property type="entry name" value="Immunoglobulins"/>
    <property type="match status" value="1"/>
</dbReference>
<dbReference type="InterPro" id="IPR036852">
    <property type="entry name" value="Peptidase_S8/S53_dom_sf"/>
</dbReference>
<dbReference type="EMBL" id="MDHN01000029">
    <property type="protein sequence ID" value="OFC70238.1"/>
    <property type="molecule type" value="Genomic_DNA"/>
</dbReference>
<organism evidence="11 12">
    <name type="scientific">Alteromonas confluentis</name>
    <dbReference type="NCBI Taxonomy" id="1656094"/>
    <lineage>
        <taxon>Bacteria</taxon>
        <taxon>Pseudomonadati</taxon>
        <taxon>Pseudomonadota</taxon>
        <taxon>Gammaproteobacteria</taxon>
        <taxon>Alteromonadales</taxon>
        <taxon>Alteromonadaceae</taxon>
        <taxon>Alteromonas/Salinimonas group</taxon>
        <taxon>Alteromonas</taxon>
    </lineage>
</organism>
<keyword evidence="8" id="KW-0732">Signal</keyword>
<dbReference type="Gene3D" id="2.60.120.260">
    <property type="entry name" value="Galactose-binding domain-like"/>
    <property type="match status" value="1"/>
</dbReference>
<dbReference type="GO" id="GO:0004252">
    <property type="term" value="F:serine-type endopeptidase activity"/>
    <property type="evidence" value="ECO:0007669"/>
    <property type="project" value="UniProtKB-UniRule"/>
</dbReference>
<dbReference type="Pfam" id="PF01483">
    <property type="entry name" value="P_proprotein"/>
    <property type="match status" value="1"/>
</dbReference>
<dbReference type="InterPro" id="IPR034204">
    <property type="entry name" value="PfSUB1-like_cat_dom"/>
</dbReference>
<dbReference type="Pfam" id="PF00082">
    <property type="entry name" value="Peptidase_S8"/>
    <property type="match status" value="1"/>
</dbReference>
<keyword evidence="2 6" id="KW-0645">Protease</keyword>
<dbReference type="InterPro" id="IPR002884">
    <property type="entry name" value="P_dom"/>
</dbReference>
<feature type="chain" id="PRO_5009209540" evidence="8">
    <location>
        <begin position="20"/>
        <end position="835"/>
    </location>
</feature>
<dbReference type="PROSITE" id="PS51829">
    <property type="entry name" value="P_HOMO_B"/>
    <property type="match status" value="1"/>
</dbReference>
<accession>A0A1E7Z9N0</accession>
<dbReference type="InterPro" id="IPR000209">
    <property type="entry name" value="Peptidase_S8/S53_dom"/>
</dbReference>
<dbReference type="InterPro" id="IPR022398">
    <property type="entry name" value="Peptidase_S8_His-AS"/>
</dbReference>
<dbReference type="Pfam" id="PF22148">
    <property type="entry name" value="Fervidolysin_NPro-like"/>
    <property type="match status" value="1"/>
</dbReference>
<dbReference type="InterPro" id="IPR013783">
    <property type="entry name" value="Ig-like_fold"/>
</dbReference>
<dbReference type="PANTHER" id="PTHR43399">
    <property type="entry name" value="SUBTILISIN-RELATED"/>
    <property type="match status" value="1"/>
</dbReference>
<evidence type="ECO:0000256" key="5">
    <source>
        <dbReference type="PIRSR" id="PIRSR615500-1"/>
    </source>
</evidence>
<dbReference type="PROSITE" id="PS50093">
    <property type="entry name" value="PKD"/>
    <property type="match status" value="1"/>
</dbReference>
<feature type="signal peptide" evidence="8">
    <location>
        <begin position="1"/>
        <end position="19"/>
    </location>
</feature>
<evidence type="ECO:0000256" key="3">
    <source>
        <dbReference type="ARBA" id="ARBA00022801"/>
    </source>
</evidence>
<evidence type="ECO:0000256" key="6">
    <source>
        <dbReference type="PROSITE-ProRule" id="PRU01240"/>
    </source>
</evidence>
<dbReference type="Gene3D" id="3.40.50.200">
    <property type="entry name" value="Peptidase S8/S53 domain"/>
    <property type="match status" value="1"/>
</dbReference>
<name>A0A1E7Z9N0_9ALTE</name>
<dbReference type="CDD" id="cd07473">
    <property type="entry name" value="Peptidases_S8_Subtilisin_like"/>
    <property type="match status" value="1"/>
</dbReference>
<dbReference type="PRINTS" id="PR00723">
    <property type="entry name" value="SUBTILISIN"/>
</dbReference>
<proteinExistence type="inferred from homology"/>
<evidence type="ECO:0000256" key="4">
    <source>
        <dbReference type="ARBA" id="ARBA00022825"/>
    </source>
</evidence>
<evidence type="ECO:0000256" key="1">
    <source>
        <dbReference type="ARBA" id="ARBA00011073"/>
    </source>
</evidence>
<evidence type="ECO:0000313" key="11">
    <source>
        <dbReference type="EMBL" id="OFC70238.1"/>
    </source>
</evidence>
<evidence type="ECO:0000259" key="9">
    <source>
        <dbReference type="PROSITE" id="PS50093"/>
    </source>
</evidence>
<dbReference type="PROSITE" id="PS51892">
    <property type="entry name" value="SUBTILASE"/>
    <property type="match status" value="1"/>
</dbReference>
<feature type="active site" description="Charge relay system" evidence="5 6">
    <location>
        <position position="381"/>
    </location>
</feature>
<dbReference type="STRING" id="1656094.BFC18_13730"/>
<evidence type="ECO:0000256" key="2">
    <source>
        <dbReference type="ARBA" id="ARBA00022670"/>
    </source>
</evidence>
<dbReference type="PANTHER" id="PTHR43399:SF4">
    <property type="entry name" value="CELL WALL-ASSOCIATED PROTEASE"/>
    <property type="match status" value="1"/>
</dbReference>
<dbReference type="PROSITE" id="PS00136">
    <property type="entry name" value="SUBTILASE_ASP"/>
    <property type="match status" value="1"/>
</dbReference>
<feature type="domain" description="PKD" evidence="9">
    <location>
        <begin position="666"/>
        <end position="753"/>
    </location>
</feature>
<keyword evidence="12" id="KW-1185">Reference proteome</keyword>
<dbReference type="InterPro" id="IPR023828">
    <property type="entry name" value="Peptidase_S8_Ser-AS"/>
</dbReference>
<evidence type="ECO:0000256" key="8">
    <source>
        <dbReference type="SAM" id="SignalP"/>
    </source>
</evidence>
<dbReference type="InterPro" id="IPR023827">
    <property type="entry name" value="Peptidase_S8_Asp-AS"/>
</dbReference>
<dbReference type="PROSITE" id="PS00137">
    <property type="entry name" value="SUBTILASE_HIS"/>
    <property type="match status" value="1"/>
</dbReference>
<dbReference type="InterPro" id="IPR000601">
    <property type="entry name" value="PKD_dom"/>
</dbReference>
<dbReference type="AlphaFoldDB" id="A0A1E7Z9N0"/>
<keyword evidence="4 6" id="KW-0720">Serine protease</keyword>